<feature type="compositionally biased region" description="Basic and acidic residues" evidence="1">
    <location>
        <begin position="1"/>
        <end position="33"/>
    </location>
</feature>
<dbReference type="Proteomes" id="UP000466607">
    <property type="component" value="Chromosome"/>
</dbReference>
<dbReference type="Pfam" id="PF14342">
    <property type="entry name" value="DUF4396"/>
    <property type="match status" value="1"/>
</dbReference>
<feature type="region of interest" description="Disordered" evidence="1">
    <location>
        <begin position="1"/>
        <end position="34"/>
    </location>
</feature>
<evidence type="ECO:0000313" key="5">
    <source>
        <dbReference type="Proteomes" id="UP000466607"/>
    </source>
</evidence>
<dbReference type="EMBL" id="AP022586">
    <property type="protein sequence ID" value="BBY17067.1"/>
    <property type="molecule type" value="Genomic_DNA"/>
</dbReference>
<evidence type="ECO:0000256" key="2">
    <source>
        <dbReference type="SAM" id="Phobius"/>
    </source>
</evidence>
<organism evidence="4 5">
    <name type="scientific">Mycolicibacterium litorale</name>
    <dbReference type="NCBI Taxonomy" id="758802"/>
    <lineage>
        <taxon>Bacteria</taxon>
        <taxon>Bacillati</taxon>
        <taxon>Actinomycetota</taxon>
        <taxon>Actinomycetes</taxon>
        <taxon>Mycobacteriales</taxon>
        <taxon>Mycobacteriaceae</taxon>
        <taxon>Mycolicibacterium</taxon>
    </lineage>
</organism>
<evidence type="ECO:0000259" key="3">
    <source>
        <dbReference type="Pfam" id="PF14342"/>
    </source>
</evidence>
<evidence type="ECO:0000313" key="4">
    <source>
        <dbReference type="EMBL" id="BBY17067.1"/>
    </source>
</evidence>
<feature type="transmembrane region" description="Helical" evidence="2">
    <location>
        <begin position="98"/>
        <end position="120"/>
    </location>
</feature>
<feature type="transmembrane region" description="Helical" evidence="2">
    <location>
        <begin position="198"/>
        <end position="217"/>
    </location>
</feature>
<keyword evidence="5" id="KW-1185">Reference proteome</keyword>
<evidence type="ECO:0000256" key="1">
    <source>
        <dbReference type="SAM" id="MobiDB-lite"/>
    </source>
</evidence>
<accession>A0AAD1MV43</accession>
<proteinExistence type="predicted"/>
<dbReference type="InterPro" id="IPR025509">
    <property type="entry name" value="DUF4396"/>
</dbReference>
<sequence length="235" mass="23900">MTVHTHDHDGMDHSHTGHEHPGGEHQDHAHQGHGDNVNAMAVSATLHCLTGCAIGEIAGLMIGTAIGLSNVATIGLAVALAFVFGYTLSTLPLLKAGLALGTALSVVLAADTLSILTMEIVDNAVMAVIPGAMDAGLVNAVFWVGMMIALGAAFLAAYPVNRALLRRGKGHALTHEYHHGAQTPSGARRFIPSFSTGTLVAAIAAFIIGGLVVSIAADMEDPGGHAQSATISAVG</sequence>
<keyword evidence="2" id="KW-0472">Membrane</keyword>
<reference evidence="4 5" key="1">
    <citation type="journal article" date="2019" name="Emerg. Microbes Infect.">
        <title>Comprehensive subspecies identification of 175 nontuberculous mycobacteria species based on 7547 genomic profiles.</title>
        <authorList>
            <person name="Matsumoto Y."/>
            <person name="Kinjo T."/>
            <person name="Motooka D."/>
            <person name="Nabeya D."/>
            <person name="Jung N."/>
            <person name="Uechi K."/>
            <person name="Horii T."/>
            <person name="Iida T."/>
            <person name="Fujita J."/>
            <person name="Nakamura S."/>
        </authorList>
    </citation>
    <scope>NUCLEOTIDE SEQUENCE [LARGE SCALE GENOMIC DNA]</scope>
    <source>
        <strain evidence="4 5">JCM 17423</strain>
    </source>
</reference>
<feature type="transmembrane region" description="Helical" evidence="2">
    <location>
        <begin position="65"/>
        <end position="86"/>
    </location>
</feature>
<feature type="transmembrane region" description="Helical" evidence="2">
    <location>
        <begin position="140"/>
        <end position="160"/>
    </location>
</feature>
<keyword evidence="2" id="KW-0812">Transmembrane</keyword>
<gene>
    <name evidence="4" type="ORF">MLIT_26590</name>
</gene>
<dbReference type="AlphaFoldDB" id="A0AAD1MV43"/>
<name>A0AAD1MV43_9MYCO</name>
<protein>
    <recommendedName>
        <fullName evidence="3">DUF4396 domain-containing protein</fullName>
    </recommendedName>
</protein>
<keyword evidence="2" id="KW-1133">Transmembrane helix</keyword>
<feature type="domain" description="DUF4396" evidence="3">
    <location>
        <begin position="39"/>
        <end position="170"/>
    </location>
</feature>